<evidence type="ECO:0000256" key="1">
    <source>
        <dbReference type="ARBA" id="ARBA00012374"/>
    </source>
</evidence>
<feature type="transmembrane region" description="Helical" evidence="4">
    <location>
        <begin position="212"/>
        <end position="231"/>
    </location>
</feature>
<evidence type="ECO:0000256" key="4">
    <source>
        <dbReference type="SAM" id="Phobius"/>
    </source>
</evidence>
<dbReference type="Proteomes" id="UP000294820">
    <property type="component" value="Chromosome 1"/>
</dbReference>
<keyword evidence="4" id="KW-0812">Transmembrane</keyword>
<feature type="transmembrane region" description="Helical" evidence="4">
    <location>
        <begin position="9"/>
        <end position="29"/>
    </location>
</feature>
<keyword evidence="4" id="KW-1133">Transmembrane helix</keyword>
<comment type="catalytic activity">
    <reaction evidence="3">
        <text>di-trans,octa-cis-undecaprenyl diphosphate + H2O = di-trans,octa-cis-undecaprenyl phosphate + phosphate + H(+)</text>
        <dbReference type="Rhea" id="RHEA:28094"/>
        <dbReference type="ChEBI" id="CHEBI:15377"/>
        <dbReference type="ChEBI" id="CHEBI:15378"/>
        <dbReference type="ChEBI" id="CHEBI:43474"/>
        <dbReference type="ChEBI" id="CHEBI:58405"/>
        <dbReference type="ChEBI" id="CHEBI:60392"/>
        <dbReference type="EC" id="3.6.1.27"/>
    </reaction>
</comment>
<dbReference type="NCBIfam" id="NF007975">
    <property type="entry name" value="PRK10699.1"/>
    <property type="match status" value="1"/>
</dbReference>
<dbReference type="SUPFAM" id="SSF48317">
    <property type="entry name" value="Acid phosphatase/Vanadium-dependent haloperoxidase"/>
    <property type="match status" value="1"/>
</dbReference>
<evidence type="ECO:0000256" key="3">
    <source>
        <dbReference type="ARBA" id="ARBA00047594"/>
    </source>
</evidence>
<dbReference type="EC" id="3.6.1.27" evidence="1"/>
<feature type="domain" description="Phosphatidic acid phosphatase type 2/haloperoxidase" evidence="5">
    <location>
        <begin position="79"/>
        <end position="227"/>
    </location>
</feature>
<dbReference type="PANTHER" id="PTHR14969:SF54">
    <property type="entry name" value="PHOSPHATIDYLGLYCEROPHOSPHATASE B"/>
    <property type="match status" value="1"/>
</dbReference>
<name>A0A375AC00_9GAMM</name>
<reference evidence="6 7" key="1">
    <citation type="submission" date="2016-09" db="EMBL/GenBank/DDBJ databases">
        <authorList>
            <person name="Reverchon S."/>
            <person name="Nasser W."/>
            <person name="Leonard S."/>
            <person name="Brochier C."/>
            <person name="Duprey A."/>
        </authorList>
    </citation>
    <scope>NUCLEOTIDE SEQUENCE [LARGE SCALE GENOMIC DNA]</scope>
    <source>
        <strain evidence="6 7">174/2</strain>
    </source>
</reference>
<dbReference type="Gene3D" id="1.20.144.10">
    <property type="entry name" value="Phosphatidic acid phosphatase type 2/haloperoxidase"/>
    <property type="match status" value="1"/>
</dbReference>
<dbReference type="EMBL" id="LT615367">
    <property type="protein sequence ID" value="SLM63580.1"/>
    <property type="molecule type" value="Genomic_DNA"/>
</dbReference>
<dbReference type="InterPro" id="IPR036938">
    <property type="entry name" value="PAP2/HPO_sf"/>
</dbReference>
<gene>
    <name evidence="6" type="primary">pgpB</name>
    <name evidence="6" type="ORF">DAQ1742_02712</name>
</gene>
<feature type="transmembrane region" description="Helical" evidence="4">
    <location>
        <begin position="49"/>
        <end position="68"/>
    </location>
</feature>
<organism evidence="6 7">
    <name type="scientific">Dickeya aquatica</name>
    <dbReference type="NCBI Taxonomy" id="1401087"/>
    <lineage>
        <taxon>Bacteria</taxon>
        <taxon>Pseudomonadati</taxon>
        <taxon>Pseudomonadota</taxon>
        <taxon>Gammaproteobacteria</taxon>
        <taxon>Enterobacterales</taxon>
        <taxon>Pectobacteriaceae</taxon>
        <taxon>Dickeya</taxon>
    </lineage>
</organism>
<dbReference type="KEGG" id="daq:DAQ1742_02712"/>
<feature type="transmembrane region" description="Helical" evidence="4">
    <location>
        <begin position="75"/>
        <end position="92"/>
    </location>
</feature>
<keyword evidence="4" id="KW-0472">Membrane</keyword>
<evidence type="ECO:0000313" key="6">
    <source>
        <dbReference type="EMBL" id="SLM63580.1"/>
    </source>
</evidence>
<dbReference type="CDD" id="cd01610">
    <property type="entry name" value="PAP2_like"/>
    <property type="match status" value="1"/>
</dbReference>
<dbReference type="SMART" id="SM00014">
    <property type="entry name" value="acidPPc"/>
    <property type="match status" value="1"/>
</dbReference>
<feature type="transmembrane region" description="Helical" evidence="4">
    <location>
        <begin position="186"/>
        <end position="206"/>
    </location>
</feature>
<protein>
    <recommendedName>
        <fullName evidence="1">undecaprenyl-diphosphate phosphatase</fullName>
        <ecNumber evidence="1">3.6.1.27</ecNumber>
    </recommendedName>
    <alternativeName>
        <fullName evidence="2">Undecaprenyl pyrophosphate phosphatase</fullName>
    </alternativeName>
</protein>
<proteinExistence type="predicted"/>
<evidence type="ECO:0000259" key="5">
    <source>
        <dbReference type="SMART" id="SM00014"/>
    </source>
</evidence>
<evidence type="ECO:0000313" key="7">
    <source>
        <dbReference type="Proteomes" id="UP000294820"/>
    </source>
</evidence>
<evidence type="ECO:0000256" key="2">
    <source>
        <dbReference type="ARBA" id="ARBA00032707"/>
    </source>
</evidence>
<feature type="transmembrane region" description="Helical" evidence="4">
    <location>
        <begin position="157"/>
        <end position="179"/>
    </location>
</feature>
<sequence length="241" mass="27511">MRDLTRRTLIGTMSLMMLPLWVWATGWHWQPTVAGWWLKPLFWMTETVSAPWGVLTSILLSGCTVWLLRIRGRQAIAVIVILLATLVAGQGMKSVMKHWTQEPRPFLVWLEQTNQITVTDFYALTDDDRAALLARQLQQTTSIPSWQQQHWQQQADYAFPSGHTVFAASWALLIVGLLGSRRCYGMVVLMMLWANSVIGSRLALGMHWPQDVVVATLISMVLALMAGWLLRRFFPILYSSR</sequence>
<accession>A0A375AC00</accession>
<keyword evidence="7" id="KW-1185">Reference proteome</keyword>
<dbReference type="GO" id="GO:0005886">
    <property type="term" value="C:plasma membrane"/>
    <property type="evidence" value="ECO:0007669"/>
    <property type="project" value="TreeGrafter"/>
</dbReference>
<dbReference type="AlphaFoldDB" id="A0A375AC00"/>
<dbReference type="Pfam" id="PF01569">
    <property type="entry name" value="PAP2"/>
    <property type="match status" value="1"/>
</dbReference>
<dbReference type="GO" id="GO:0050380">
    <property type="term" value="F:undecaprenyl-diphosphatase activity"/>
    <property type="evidence" value="ECO:0007669"/>
    <property type="project" value="UniProtKB-EC"/>
</dbReference>
<dbReference type="InterPro" id="IPR000326">
    <property type="entry name" value="PAP2/HPO"/>
</dbReference>
<keyword evidence="6" id="KW-0378">Hydrolase</keyword>
<dbReference type="PANTHER" id="PTHR14969">
    <property type="entry name" value="SPHINGOSINE-1-PHOSPHATE PHOSPHOHYDROLASE"/>
    <property type="match status" value="1"/>
</dbReference>